<feature type="compositionally biased region" description="Gly residues" evidence="1">
    <location>
        <begin position="79"/>
        <end position="105"/>
    </location>
</feature>
<reference evidence="2" key="1">
    <citation type="submission" date="2020-11" db="EMBL/GenBank/DDBJ databases">
        <authorList>
            <person name="Tran Van P."/>
        </authorList>
    </citation>
    <scope>NUCLEOTIDE SEQUENCE</scope>
</reference>
<proteinExistence type="predicted"/>
<evidence type="ECO:0000313" key="3">
    <source>
        <dbReference type="Proteomes" id="UP000678499"/>
    </source>
</evidence>
<gene>
    <name evidence="2" type="ORF">NMOB1V02_LOCUS2090</name>
</gene>
<keyword evidence="3" id="KW-1185">Reference proteome</keyword>
<sequence>MGSGDGSGSMGSGDGSGSMGSGDAAGSGSMGSGDGSGSMGSGDGSGSMGSGDGSGSGSMGSGSMGSGSMGSGSMVTGMMGSGSMSGGGSDGDGGAEGGSEDGGPSGDSMMVMMMMSMSGSGEMAAGSGEPGAPLQGEEKAKLQELLAFLAFGISSELTKAMADFGSGDTPIEAELTPGMMGSPPKISPIDPRGSIIMGFDMDYPQGAEKVPYAMWLMVNVKSESDLGNSQLVVLPWKFDEESMLPKGSGGARFMALVVSQEGGEFDVDDIKTKATEDKREGFTGKELSGLLYFDDVSHLYRGAKPGVVIYATYWNVCPEGETGCQPGKDGAGMTDLTMEIDMGEGNTGDDMVMVSVTNVIHGTTMEIMDIPLATDAPTLNMGFTMSDDDDDDDDDEEESTTAKKKCMIKNCCSPKPCSEKPNLTGGGGGEMTTDTGGPEICAQEFLVHGTPWGRDEGTPAGGASHPPWRPPSQPASQSVSEASVAKVRISSSKQRCPGCSQMFGNPGEHELLVGDLDYELVRPPGASAGVSRTGPPESRQKKKGEGVNSRMYERYVTGRQTEALAPGAGLPTERRKKKKKKKKEGEGGAAASSTAAHLMVLSQDF</sequence>
<protein>
    <submittedName>
        <fullName evidence="2">Uncharacterized protein</fullName>
    </submittedName>
</protein>
<name>A0A7R9G9N3_9CRUS</name>
<feature type="region of interest" description="Disordered" evidence="1">
    <location>
        <begin position="451"/>
        <end position="486"/>
    </location>
</feature>
<dbReference type="EMBL" id="OA882262">
    <property type="protein sequence ID" value="CAD7274241.1"/>
    <property type="molecule type" value="Genomic_DNA"/>
</dbReference>
<feature type="region of interest" description="Disordered" evidence="1">
    <location>
        <begin position="1"/>
        <end position="110"/>
    </location>
</feature>
<dbReference type="Proteomes" id="UP000678499">
    <property type="component" value="Unassembled WGS sequence"/>
</dbReference>
<organism evidence="2">
    <name type="scientific">Notodromas monacha</name>
    <dbReference type="NCBI Taxonomy" id="399045"/>
    <lineage>
        <taxon>Eukaryota</taxon>
        <taxon>Metazoa</taxon>
        <taxon>Ecdysozoa</taxon>
        <taxon>Arthropoda</taxon>
        <taxon>Crustacea</taxon>
        <taxon>Oligostraca</taxon>
        <taxon>Ostracoda</taxon>
        <taxon>Podocopa</taxon>
        <taxon>Podocopida</taxon>
        <taxon>Cypridocopina</taxon>
        <taxon>Cypridoidea</taxon>
        <taxon>Cyprididae</taxon>
        <taxon>Notodromas</taxon>
    </lineage>
</organism>
<dbReference type="EMBL" id="CAJPEX010000225">
    <property type="protein sequence ID" value="CAG0914393.1"/>
    <property type="molecule type" value="Genomic_DNA"/>
</dbReference>
<dbReference type="AlphaFoldDB" id="A0A7R9G9N3"/>
<evidence type="ECO:0000313" key="2">
    <source>
        <dbReference type="EMBL" id="CAD7274241.1"/>
    </source>
</evidence>
<accession>A0A7R9G9N3</accession>
<feature type="region of interest" description="Disordered" evidence="1">
    <location>
        <begin position="521"/>
        <end position="605"/>
    </location>
</feature>
<feature type="compositionally biased region" description="Gly residues" evidence="1">
    <location>
        <begin position="1"/>
        <end position="70"/>
    </location>
</feature>
<evidence type="ECO:0000256" key="1">
    <source>
        <dbReference type="SAM" id="MobiDB-lite"/>
    </source>
</evidence>